<protein>
    <recommendedName>
        <fullName evidence="9">FACT complex subunit SSRP1</fullName>
    </recommendedName>
</protein>
<evidence type="ECO:0000256" key="1">
    <source>
        <dbReference type="ARBA" id="ARBA00010060"/>
    </source>
</evidence>
<dbReference type="InParanoid" id="A0A2R5G2Z0"/>
<dbReference type="SMART" id="SM01287">
    <property type="entry name" value="Rtt106"/>
    <property type="match status" value="1"/>
</dbReference>
<dbReference type="PANTHER" id="PTHR45849">
    <property type="entry name" value="FACT COMPLEX SUBUNIT SSRP1"/>
    <property type="match status" value="1"/>
</dbReference>
<dbReference type="InterPro" id="IPR011993">
    <property type="entry name" value="PH-like_dom_sf"/>
</dbReference>
<evidence type="ECO:0000313" key="12">
    <source>
        <dbReference type="EMBL" id="GBG24689.1"/>
    </source>
</evidence>
<dbReference type="Gene3D" id="2.30.29.30">
    <property type="entry name" value="Pleckstrin-homology domain (PH domain)/Phosphotyrosine-binding domain (PTB)"/>
    <property type="match status" value="1"/>
</dbReference>
<evidence type="ECO:0000256" key="9">
    <source>
        <dbReference type="RuleBase" id="RU364013"/>
    </source>
</evidence>
<evidence type="ECO:0000256" key="3">
    <source>
        <dbReference type="ARBA" id="ARBA00022705"/>
    </source>
</evidence>
<comment type="similarity">
    <text evidence="1 9">Belongs to the SSRP1 family.</text>
</comment>
<evidence type="ECO:0000256" key="4">
    <source>
        <dbReference type="ARBA" id="ARBA00022763"/>
    </source>
</evidence>
<feature type="compositionally biased region" description="Acidic residues" evidence="10">
    <location>
        <begin position="402"/>
        <end position="444"/>
    </location>
</feature>
<dbReference type="PRINTS" id="PR00887">
    <property type="entry name" value="SSRCOGNITION"/>
</dbReference>
<organism evidence="12 13">
    <name type="scientific">Hondaea fermentalgiana</name>
    <dbReference type="NCBI Taxonomy" id="2315210"/>
    <lineage>
        <taxon>Eukaryota</taxon>
        <taxon>Sar</taxon>
        <taxon>Stramenopiles</taxon>
        <taxon>Bigyra</taxon>
        <taxon>Labyrinthulomycetes</taxon>
        <taxon>Thraustochytrida</taxon>
        <taxon>Thraustochytriidae</taxon>
        <taxon>Hondaea</taxon>
    </lineage>
</organism>
<comment type="function">
    <text evidence="9">Component of the FACT complex, a general chromatin factor that acts to reorganize nucleosomes. The FACT complex is involved in multiple processes that require DNA as a template such as mRNA elongation, DNA replication and DNA repair. During transcription elongation the FACT complex acts as a histone chaperone that both destabilizes and restores nucleosomal structure. It facilitates the passage of RNA polymerase II and transcription by promoting the dissociation of one histone H2A-H2B dimer from the nucleosome, then subsequently promotes the reestablishment of the nucleosome following the passage of RNA polymerase II.</text>
</comment>
<name>A0A2R5G2Z0_9STRA</name>
<evidence type="ECO:0000256" key="5">
    <source>
        <dbReference type="ARBA" id="ARBA00023015"/>
    </source>
</evidence>
<evidence type="ECO:0000256" key="2">
    <source>
        <dbReference type="ARBA" id="ARBA00022454"/>
    </source>
</evidence>
<feature type="domain" description="Histone chaperone RTT106/FACT complex subunit SPT16-like middle" evidence="11">
    <location>
        <begin position="252"/>
        <end position="343"/>
    </location>
</feature>
<reference evidence="12 13" key="1">
    <citation type="submission" date="2017-12" db="EMBL/GenBank/DDBJ databases">
        <title>Sequencing, de novo assembly and annotation of complete genome of a new Thraustochytrid species, strain FCC1311.</title>
        <authorList>
            <person name="Sedici K."/>
            <person name="Godart F."/>
            <person name="Aiese Cigliano R."/>
            <person name="Sanseverino W."/>
            <person name="Barakat M."/>
            <person name="Ortet P."/>
            <person name="Marechal E."/>
            <person name="Cagnac O."/>
            <person name="Amato A."/>
        </authorList>
    </citation>
    <scope>NUCLEOTIDE SEQUENCE [LARGE SCALE GENOMIC DNA]</scope>
</reference>
<keyword evidence="2 9" id="KW-0158">Chromosome</keyword>
<dbReference type="GO" id="GO:0042393">
    <property type="term" value="F:histone binding"/>
    <property type="evidence" value="ECO:0007669"/>
    <property type="project" value="TreeGrafter"/>
</dbReference>
<evidence type="ECO:0000256" key="6">
    <source>
        <dbReference type="ARBA" id="ARBA00023163"/>
    </source>
</evidence>
<feature type="compositionally biased region" description="Basic and acidic residues" evidence="10">
    <location>
        <begin position="468"/>
        <end position="477"/>
    </location>
</feature>
<dbReference type="OrthoDB" id="498543at2759"/>
<accession>A0A2R5G2Z0</accession>
<dbReference type="PANTHER" id="PTHR45849:SF1">
    <property type="entry name" value="FACT COMPLEX SUBUNIT SSRP1"/>
    <property type="match status" value="1"/>
</dbReference>
<dbReference type="Proteomes" id="UP000241890">
    <property type="component" value="Unassembled WGS sequence"/>
</dbReference>
<feature type="region of interest" description="Disordered" evidence="10">
    <location>
        <begin position="344"/>
        <end position="477"/>
    </location>
</feature>
<dbReference type="InterPro" id="IPR000969">
    <property type="entry name" value="SSRP1/POB3"/>
</dbReference>
<keyword evidence="4 9" id="KW-0227">DNA damage</keyword>
<evidence type="ECO:0000259" key="11">
    <source>
        <dbReference type="SMART" id="SM01287"/>
    </source>
</evidence>
<proteinExistence type="inferred from homology"/>
<keyword evidence="8 9" id="KW-0539">Nucleus</keyword>
<evidence type="ECO:0000256" key="7">
    <source>
        <dbReference type="ARBA" id="ARBA00023204"/>
    </source>
</evidence>
<dbReference type="GO" id="GO:0031491">
    <property type="term" value="F:nucleosome binding"/>
    <property type="evidence" value="ECO:0007669"/>
    <property type="project" value="TreeGrafter"/>
</dbReference>
<keyword evidence="5 9" id="KW-0805">Transcription regulation</keyword>
<dbReference type="GO" id="GO:0006260">
    <property type="term" value="P:DNA replication"/>
    <property type="evidence" value="ECO:0007669"/>
    <property type="project" value="UniProtKB-KW"/>
</dbReference>
<dbReference type="GO" id="GO:0035101">
    <property type="term" value="C:FACT complex"/>
    <property type="evidence" value="ECO:0007669"/>
    <property type="project" value="TreeGrafter"/>
</dbReference>
<dbReference type="SUPFAM" id="SSF50729">
    <property type="entry name" value="PH domain-like"/>
    <property type="match status" value="1"/>
</dbReference>
<dbReference type="Pfam" id="PF08512">
    <property type="entry name" value="Rttp106-like_middle"/>
    <property type="match status" value="1"/>
</dbReference>
<comment type="subcellular location">
    <subcellularLocation>
        <location evidence="9">Nucleus</location>
    </subcellularLocation>
    <subcellularLocation>
        <location evidence="9">Chromosome</location>
    </subcellularLocation>
</comment>
<evidence type="ECO:0000256" key="10">
    <source>
        <dbReference type="SAM" id="MobiDB-lite"/>
    </source>
</evidence>
<feature type="compositionally biased region" description="Low complexity" evidence="10">
    <location>
        <begin position="456"/>
        <end position="467"/>
    </location>
</feature>
<dbReference type="InterPro" id="IPR050454">
    <property type="entry name" value="RTT106/SSRP1_HistChap/FACT"/>
</dbReference>
<gene>
    <name evidence="12" type="ORF">FCC1311_009072</name>
</gene>
<dbReference type="GO" id="GO:0003677">
    <property type="term" value="F:DNA binding"/>
    <property type="evidence" value="ECO:0007669"/>
    <property type="project" value="InterPro"/>
</dbReference>
<sequence>MASEEAAGIAKTLGVGTEDDHNDVWIDATGAVPSCYVTGATQVAALCDACPEQIELVVKILRKVETQIKTNAEAPVASTINKNGTADAATAAAAASSAASQAPEKERVSGWCTITGQSFQVPRGNLDVELLEDGSIGLHSKSVNIVLPPNGIEFAYELPSLNSAASTIILRLHEAVPVGKSEARTLLLTPKPSPKSKLLHVDLRKPAPGNPTLGDAVEEEPIQAWRMLLASMTPAVVIREPDPAYFRSNQGKTAVKCYHNVKDGVLYPLPDGIAFVRSPTLFLNLPEIDHVDLQREVSGATRNFDLNIVMKEGTTHEIRMIERDEFDAISAYVARTHINDKHLQDAQDAEGEGDAEGAAELSDEEDEDSDFHGSDSENEATSKKAARVKSESGEGAGHAGDADEDEDEDDEDGDGDSSDGEDHESDIDSSDIELDKDVEFDETDTIALKRPKRKAALAAFPSSSSAAEGKRPKSEEA</sequence>
<feature type="compositionally biased region" description="Acidic residues" evidence="10">
    <location>
        <begin position="347"/>
        <end position="369"/>
    </location>
</feature>
<evidence type="ECO:0000256" key="8">
    <source>
        <dbReference type="ARBA" id="ARBA00023242"/>
    </source>
</evidence>
<dbReference type="GO" id="GO:0006281">
    <property type="term" value="P:DNA repair"/>
    <property type="evidence" value="ECO:0007669"/>
    <property type="project" value="UniProtKB-KW"/>
</dbReference>
<keyword evidence="7 9" id="KW-0234">DNA repair</keyword>
<keyword evidence="13" id="KW-1185">Reference proteome</keyword>
<keyword evidence="6 9" id="KW-0804">Transcription</keyword>
<dbReference type="InterPro" id="IPR013719">
    <property type="entry name" value="RTT106/SPT16-like_middle_dom"/>
</dbReference>
<dbReference type="AlphaFoldDB" id="A0A2R5G2Z0"/>
<comment type="caution">
    <text evidence="12">The sequence shown here is derived from an EMBL/GenBank/DDBJ whole genome shotgun (WGS) entry which is preliminary data.</text>
</comment>
<evidence type="ECO:0000313" key="13">
    <source>
        <dbReference type="Proteomes" id="UP000241890"/>
    </source>
</evidence>
<dbReference type="EMBL" id="BEYU01000008">
    <property type="protein sequence ID" value="GBG24689.1"/>
    <property type="molecule type" value="Genomic_DNA"/>
</dbReference>
<keyword evidence="3 9" id="KW-0235">DNA replication</keyword>